<dbReference type="EMBL" id="CAKJTG010000039">
    <property type="protein sequence ID" value="CAG9610529.1"/>
    <property type="molecule type" value="Genomic_DNA"/>
</dbReference>
<keyword evidence="2" id="KW-1185">Reference proteome</keyword>
<organism evidence="1 2">
    <name type="scientific">Pseudoneobacillus rhizosphaerae</name>
    <dbReference type="NCBI Taxonomy" id="2880968"/>
    <lineage>
        <taxon>Bacteria</taxon>
        <taxon>Bacillati</taxon>
        <taxon>Bacillota</taxon>
        <taxon>Bacilli</taxon>
        <taxon>Bacillales</taxon>
        <taxon>Bacillaceae</taxon>
        <taxon>Pseudoneobacillus</taxon>
    </lineage>
</organism>
<dbReference type="Pfam" id="PF10752">
    <property type="entry name" value="DUF2533"/>
    <property type="match status" value="1"/>
</dbReference>
<dbReference type="RefSeq" id="WP_230498891.1">
    <property type="nucleotide sequence ID" value="NZ_CAKJTG010000039.1"/>
</dbReference>
<reference evidence="1" key="1">
    <citation type="submission" date="2021-10" db="EMBL/GenBank/DDBJ databases">
        <authorList>
            <person name="Criscuolo A."/>
        </authorList>
    </citation>
    <scope>NUCLEOTIDE SEQUENCE</scope>
    <source>
        <strain evidence="1">CIP111885</strain>
    </source>
</reference>
<sequence length="85" mass="10179">MSVHIELAKHAEKQNKMYQVFLELDQKREILIEEAIELCTKEEAFSTDKINRVTDQINKMNLRFIPFRKYVSVEMVKEYVKKDAN</sequence>
<protein>
    <recommendedName>
        <fullName evidence="3">DUF2533 family protein</fullName>
    </recommendedName>
</protein>
<comment type="caution">
    <text evidence="1">The sequence shown here is derived from an EMBL/GenBank/DDBJ whole genome shotgun (WGS) entry which is preliminary data.</text>
</comment>
<name>A0A9C7GDI0_9BACI</name>
<evidence type="ECO:0000313" key="2">
    <source>
        <dbReference type="Proteomes" id="UP000789845"/>
    </source>
</evidence>
<accession>A0A9C7GDI0</accession>
<evidence type="ECO:0000313" key="1">
    <source>
        <dbReference type="EMBL" id="CAG9610529.1"/>
    </source>
</evidence>
<dbReference type="InterPro" id="IPR019688">
    <property type="entry name" value="DUF2533"/>
</dbReference>
<dbReference type="Proteomes" id="UP000789845">
    <property type="component" value="Unassembled WGS sequence"/>
</dbReference>
<evidence type="ECO:0008006" key="3">
    <source>
        <dbReference type="Google" id="ProtNLM"/>
    </source>
</evidence>
<gene>
    <name evidence="1" type="ORF">NEOCIP111885_04304</name>
</gene>
<dbReference type="AlphaFoldDB" id="A0A9C7GDI0"/>
<proteinExistence type="predicted"/>